<dbReference type="PANTHER" id="PTHR33376:SF15">
    <property type="entry name" value="BLL6794 PROTEIN"/>
    <property type="match status" value="1"/>
</dbReference>
<dbReference type="Proteomes" id="UP000198634">
    <property type="component" value="Unassembled WGS sequence"/>
</dbReference>
<gene>
    <name evidence="5" type="ORF">SAMN04488092_10968</name>
</gene>
<keyword evidence="3" id="KW-0574">Periplasm</keyword>
<comment type="subcellular location">
    <subcellularLocation>
        <location evidence="1">Periplasm</location>
    </subcellularLocation>
</comment>
<dbReference type="RefSeq" id="WP_090270240.1">
    <property type="nucleotide sequence ID" value="NZ_FOEP01000009.1"/>
</dbReference>
<organism evidence="5 6">
    <name type="scientific">Thalassovita taeanensis</name>
    <dbReference type="NCBI Taxonomy" id="657014"/>
    <lineage>
        <taxon>Bacteria</taxon>
        <taxon>Pseudomonadati</taxon>
        <taxon>Pseudomonadota</taxon>
        <taxon>Alphaproteobacteria</taxon>
        <taxon>Rhodobacterales</taxon>
        <taxon>Roseobacteraceae</taxon>
        <taxon>Thalassovita</taxon>
    </lineage>
</organism>
<name>A0A1H9HCN1_9RHOB</name>
<evidence type="ECO:0000256" key="4">
    <source>
        <dbReference type="SAM" id="SignalP"/>
    </source>
</evidence>
<keyword evidence="6" id="KW-1185">Reference proteome</keyword>
<feature type="chain" id="PRO_5009300961" evidence="4">
    <location>
        <begin position="26"/>
        <end position="358"/>
    </location>
</feature>
<dbReference type="Pfam" id="PF03480">
    <property type="entry name" value="DctP"/>
    <property type="match status" value="1"/>
</dbReference>
<keyword evidence="2 4" id="KW-0732">Signal</keyword>
<dbReference type="Gene3D" id="3.40.190.170">
    <property type="entry name" value="Bacterial extracellular solute-binding protein, family 7"/>
    <property type="match status" value="1"/>
</dbReference>
<evidence type="ECO:0000256" key="3">
    <source>
        <dbReference type="ARBA" id="ARBA00022764"/>
    </source>
</evidence>
<dbReference type="AlphaFoldDB" id="A0A1H9HCN1"/>
<evidence type="ECO:0000313" key="6">
    <source>
        <dbReference type="Proteomes" id="UP000198634"/>
    </source>
</evidence>
<evidence type="ECO:0000256" key="2">
    <source>
        <dbReference type="ARBA" id="ARBA00022729"/>
    </source>
</evidence>
<evidence type="ECO:0000313" key="5">
    <source>
        <dbReference type="EMBL" id="SEQ60109.1"/>
    </source>
</evidence>
<dbReference type="STRING" id="657014.SAMN04488092_10968"/>
<dbReference type="GO" id="GO:0042597">
    <property type="term" value="C:periplasmic space"/>
    <property type="evidence" value="ECO:0007669"/>
    <property type="project" value="UniProtKB-SubCell"/>
</dbReference>
<dbReference type="InterPro" id="IPR038404">
    <property type="entry name" value="TRAP_DctP_sf"/>
</dbReference>
<accession>A0A1H9HCN1</accession>
<reference evidence="5 6" key="1">
    <citation type="submission" date="2016-10" db="EMBL/GenBank/DDBJ databases">
        <authorList>
            <person name="de Groot N.N."/>
        </authorList>
    </citation>
    <scope>NUCLEOTIDE SEQUENCE [LARGE SCALE GENOMIC DNA]</scope>
    <source>
        <strain evidence="5 6">DSM 22007</strain>
    </source>
</reference>
<feature type="signal peptide" evidence="4">
    <location>
        <begin position="1"/>
        <end position="25"/>
    </location>
</feature>
<dbReference type="PANTHER" id="PTHR33376">
    <property type="match status" value="1"/>
</dbReference>
<dbReference type="OrthoDB" id="6114763at2"/>
<dbReference type="GO" id="GO:0055085">
    <property type="term" value="P:transmembrane transport"/>
    <property type="evidence" value="ECO:0007669"/>
    <property type="project" value="InterPro"/>
</dbReference>
<dbReference type="InterPro" id="IPR018389">
    <property type="entry name" value="DctP_fam"/>
</dbReference>
<protein>
    <submittedName>
        <fullName evidence="5">TRAP-type C4-dicarboxylate transport system, substrate-binding protein</fullName>
    </submittedName>
</protein>
<evidence type="ECO:0000256" key="1">
    <source>
        <dbReference type="ARBA" id="ARBA00004418"/>
    </source>
</evidence>
<proteinExistence type="predicted"/>
<sequence length="358" mass="38760">MKHLTKSACAAAVIAFGITPTSTLAEDTLKLTFAAGHPEIFLWEKHVRETFIPVLTEELAKTGELSIEWTQAYAGTLVKVGSEVESFQQGIMDVGHMSGVFNPAQLGLMNVSYAMPFGPEDPKLVTEAVETALWENPDILSQMENAAGIKYIGAGFAIDGYNIPAIKPIETLADLDGMKIGGAGPNLNWLRSTGAVGVQGSYVSFYNDIKTGVYDGHIGWLTAHVPAKVYEVAPYWNNVRFGAMYVGGLGIRLGLWETFSDETKQAFLTAAAAYTEAYFAEQAVRYTGAEKALAENGGTVVEMVPSDRAAWIAQMPNPTAEWKAAAEARGEAATTFVTAYRDHLAKNGFTYERDYLAE</sequence>
<dbReference type="EMBL" id="FOEP01000009">
    <property type="protein sequence ID" value="SEQ60109.1"/>
    <property type="molecule type" value="Genomic_DNA"/>
</dbReference>